<name>A0A6J4NCW3_9ACTN</name>
<sequence>MDQHEANAAKVRETLMVTKSQPPLLHEDLVPRGELVGYLREGFHRTLTLLSAPTGCGKTSLLAEWRAADAGDHPFAWLSLDPQDDDPVRFWKLVIGALDTAAPGVGARSLAALEAGADPVKFVLPPLINELAAMPTACAGVRPRLARSVYTTCTVRAIFVWRGWDRRWEAPVPGNELRRRTPACRGPVGARDTEDDSGATPCSFTQSSSNTTPNRTRPTPSTPSSCRS</sequence>
<dbReference type="EMBL" id="CADCUW010000025">
    <property type="protein sequence ID" value="CAA9384967.1"/>
    <property type="molecule type" value="Genomic_DNA"/>
</dbReference>
<reference evidence="2" key="1">
    <citation type="submission" date="2020-02" db="EMBL/GenBank/DDBJ databases">
        <authorList>
            <person name="Meier V. D."/>
        </authorList>
    </citation>
    <scope>NUCLEOTIDE SEQUENCE</scope>
    <source>
        <strain evidence="2">AVDCRST_MAG01</strain>
    </source>
</reference>
<accession>A0A6J4NCW3</accession>
<gene>
    <name evidence="2" type="ORF">AVDCRST_MAG01-01-185</name>
</gene>
<feature type="compositionally biased region" description="Low complexity" evidence="1">
    <location>
        <begin position="207"/>
        <end position="228"/>
    </location>
</feature>
<dbReference type="AlphaFoldDB" id="A0A6J4NCW3"/>
<protein>
    <recommendedName>
        <fullName evidence="3">Transcriptional activator of maltose regulon, MalT</fullName>
    </recommendedName>
</protein>
<evidence type="ECO:0000313" key="2">
    <source>
        <dbReference type="EMBL" id="CAA9384967.1"/>
    </source>
</evidence>
<feature type="region of interest" description="Disordered" evidence="1">
    <location>
        <begin position="176"/>
        <end position="228"/>
    </location>
</feature>
<evidence type="ECO:0008006" key="3">
    <source>
        <dbReference type="Google" id="ProtNLM"/>
    </source>
</evidence>
<proteinExistence type="predicted"/>
<organism evidence="2">
    <name type="scientific">uncultured Rubrobacteraceae bacterium</name>
    <dbReference type="NCBI Taxonomy" id="349277"/>
    <lineage>
        <taxon>Bacteria</taxon>
        <taxon>Bacillati</taxon>
        <taxon>Actinomycetota</taxon>
        <taxon>Rubrobacteria</taxon>
        <taxon>Rubrobacterales</taxon>
        <taxon>Rubrobacteraceae</taxon>
        <taxon>environmental samples</taxon>
    </lineage>
</organism>
<evidence type="ECO:0000256" key="1">
    <source>
        <dbReference type="SAM" id="MobiDB-lite"/>
    </source>
</evidence>